<organism evidence="1">
    <name type="scientific">marine sediment metagenome</name>
    <dbReference type="NCBI Taxonomy" id="412755"/>
    <lineage>
        <taxon>unclassified sequences</taxon>
        <taxon>metagenomes</taxon>
        <taxon>ecological metagenomes</taxon>
    </lineage>
</organism>
<comment type="caution">
    <text evidence="1">The sequence shown here is derived from an EMBL/GenBank/DDBJ whole genome shotgun (WGS) entry which is preliminary data.</text>
</comment>
<reference evidence="1" key="1">
    <citation type="journal article" date="2014" name="Front. Microbiol.">
        <title>High frequency of phylogenetically diverse reductive dehalogenase-homologous genes in deep subseafloor sedimentary metagenomes.</title>
        <authorList>
            <person name="Kawai M."/>
            <person name="Futagami T."/>
            <person name="Toyoda A."/>
            <person name="Takaki Y."/>
            <person name="Nishi S."/>
            <person name="Hori S."/>
            <person name="Arai W."/>
            <person name="Tsubouchi T."/>
            <person name="Morono Y."/>
            <person name="Uchiyama I."/>
            <person name="Ito T."/>
            <person name="Fujiyama A."/>
            <person name="Inagaki F."/>
            <person name="Takami H."/>
        </authorList>
    </citation>
    <scope>NUCLEOTIDE SEQUENCE</scope>
    <source>
        <strain evidence="1">Expedition CK06-06</strain>
    </source>
</reference>
<dbReference type="EMBL" id="BART01026916">
    <property type="protein sequence ID" value="GAH02612.1"/>
    <property type="molecule type" value="Genomic_DNA"/>
</dbReference>
<gene>
    <name evidence="1" type="ORF">S01H4_47859</name>
</gene>
<feature type="non-terminal residue" evidence="1">
    <location>
        <position position="1"/>
    </location>
</feature>
<evidence type="ECO:0000313" key="1">
    <source>
        <dbReference type="EMBL" id="GAH02612.1"/>
    </source>
</evidence>
<name>X1C5H4_9ZZZZ</name>
<accession>X1C5H4</accession>
<dbReference type="AlphaFoldDB" id="X1C5H4"/>
<protein>
    <submittedName>
        <fullName evidence="1">Uncharacterized protein</fullName>
    </submittedName>
</protein>
<sequence length="37" mass="4410">EILELSNQMVSISEFRLDAWVVVNKTLTYYELIHEII</sequence>
<proteinExistence type="predicted"/>